<dbReference type="Pfam" id="PF00076">
    <property type="entry name" value="RRM_1"/>
    <property type="match status" value="1"/>
</dbReference>
<dbReference type="Gene3D" id="3.30.70.330">
    <property type="match status" value="2"/>
</dbReference>
<sequence length="733" mass="82108">MNTPHSSSSSSSPPRPTTPTGASTGVAEARKPLTLTKTLSRTSLSIPWGLKIGTLYGTPLPCCTSPSCFLTVRPKLVKIKGVTPNSIAAVAGLHKHDHLTEMWGRNLNVDVSFVTGVMANCLSVELTIKRFESEVEKEERIRKEEQRKTEKEERRNRLKQKDHERLKVKEEYRESSSEGEEKKEDPTVKYEESDDSSSSSSSSNCSNERDDNNDRDVVVENLRLIEKHCQEEEEMESEDEEERIESGRESKATGTGEASEADGDGGGGGFEERWNALFEDGREGEGKEIWTTWPSSPLDNKNSDDNDDEEEEEEEDDDVIVIEKEESQHDVIDLARKKKVPPPQNPSSPPPPPPPVLEIIVSNIPPHARPLDLRVYFALAGKVSRVMLPQIPNVSISKLGRYRNWAKVEFEEHASIEKAKEGVKVWEMFLGRRLEVKVGGKEEGERRREEGRRGVKRAVSEPVGGGGGGLKRTISEPPAKFVKVHPVEEKRKEEERIRVKEKKMLGIDRYVSIGGFPNNFDAGDIPRLFSHVGKVVSYTRALSRAEDERKGTSMYYVEFEDEAGAAKCVKMAGNISKGGRGKAAVYDNLFLRRPHYGYENPPFHGIVRFSLPTLPVMKPLESVKLYSKKNVNEYTNTIAGFFAPCGKVYKVVFTVLNHNQASGYVSFKPSNSTHYQPQFSQCMATSLAIKKNGESLCGKTIMTYFDRATKKELKQQIDIVGKLREESGREASL</sequence>
<gene>
    <name evidence="4" type="ORF">TrST_g6432</name>
</gene>
<protein>
    <recommendedName>
        <fullName evidence="3">RRM domain-containing protein</fullName>
    </recommendedName>
</protein>
<accession>A0A9W7EZQ4</accession>
<organism evidence="4 5">
    <name type="scientific">Triparma strigata</name>
    <dbReference type="NCBI Taxonomy" id="1606541"/>
    <lineage>
        <taxon>Eukaryota</taxon>
        <taxon>Sar</taxon>
        <taxon>Stramenopiles</taxon>
        <taxon>Ochrophyta</taxon>
        <taxon>Bolidophyceae</taxon>
        <taxon>Parmales</taxon>
        <taxon>Triparmaceae</taxon>
        <taxon>Triparma</taxon>
    </lineage>
</organism>
<feature type="compositionally biased region" description="Basic and acidic residues" evidence="2">
    <location>
        <begin position="207"/>
        <end position="230"/>
    </location>
</feature>
<keyword evidence="1" id="KW-0694">RNA-binding</keyword>
<feature type="domain" description="RRM" evidence="3">
    <location>
        <begin position="357"/>
        <end position="441"/>
    </location>
</feature>
<feature type="compositionally biased region" description="Basic and acidic residues" evidence="2">
    <location>
        <begin position="270"/>
        <end position="288"/>
    </location>
</feature>
<dbReference type="EMBL" id="BRXY01000448">
    <property type="protein sequence ID" value="GMH95728.1"/>
    <property type="molecule type" value="Genomic_DNA"/>
</dbReference>
<feature type="compositionally biased region" description="Acidic residues" evidence="2">
    <location>
        <begin position="231"/>
        <end position="243"/>
    </location>
</feature>
<feature type="compositionally biased region" description="Acidic residues" evidence="2">
    <location>
        <begin position="305"/>
        <end position="320"/>
    </location>
</feature>
<evidence type="ECO:0000256" key="2">
    <source>
        <dbReference type="SAM" id="MobiDB-lite"/>
    </source>
</evidence>
<proteinExistence type="predicted"/>
<dbReference type="InterPro" id="IPR012677">
    <property type="entry name" value="Nucleotide-bd_a/b_plait_sf"/>
</dbReference>
<dbReference type="InterPro" id="IPR050907">
    <property type="entry name" value="SRSF"/>
</dbReference>
<feature type="compositionally biased region" description="Low complexity" evidence="2">
    <location>
        <begin position="1"/>
        <end position="24"/>
    </location>
</feature>
<evidence type="ECO:0000313" key="5">
    <source>
        <dbReference type="Proteomes" id="UP001165085"/>
    </source>
</evidence>
<evidence type="ECO:0000259" key="3">
    <source>
        <dbReference type="PROSITE" id="PS50102"/>
    </source>
</evidence>
<keyword evidence="5" id="KW-1185">Reference proteome</keyword>
<dbReference type="InterPro" id="IPR000504">
    <property type="entry name" value="RRM_dom"/>
</dbReference>
<name>A0A9W7EZQ4_9STRA</name>
<feature type="compositionally biased region" description="Basic and acidic residues" evidence="2">
    <location>
        <begin position="137"/>
        <end position="191"/>
    </location>
</feature>
<feature type="region of interest" description="Disordered" evidence="2">
    <location>
        <begin position="1"/>
        <end position="32"/>
    </location>
</feature>
<dbReference type="SMART" id="SM00360">
    <property type="entry name" value="RRM"/>
    <property type="match status" value="2"/>
</dbReference>
<dbReference type="Proteomes" id="UP001165085">
    <property type="component" value="Unassembled WGS sequence"/>
</dbReference>
<feature type="region of interest" description="Disordered" evidence="2">
    <location>
        <begin position="137"/>
        <end position="327"/>
    </location>
</feature>
<feature type="compositionally biased region" description="Basic and acidic residues" evidence="2">
    <location>
        <begin position="440"/>
        <end position="453"/>
    </location>
</feature>
<dbReference type="PROSITE" id="PS50102">
    <property type="entry name" value="RRM"/>
    <property type="match status" value="1"/>
</dbReference>
<feature type="compositionally biased region" description="Low complexity" evidence="2">
    <location>
        <begin position="196"/>
        <end position="206"/>
    </location>
</feature>
<evidence type="ECO:0000313" key="4">
    <source>
        <dbReference type="EMBL" id="GMH95728.1"/>
    </source>
</evidence>
<evidence type="ECO:0000256" key="1">
    <source>
        <dbReference type="PROSITE-ProRule" id="PRU00176"/>
    </source>
</evidence>
<feature type="region of interest" description="Disordered" evidence="2">
    <location>
        <begin position="440"/>
        <end position="474"/>
    </location>
</feature>
<dbReference type="CDD" id="cd00590">
    <property type="entry name" value="RRM_SF"/>
    <property type="match status" value="2"/>
</dbReference>
<dbReference type="PANTHER" id="PTHR23147">
    <property type="entry name" value="SERINE/ARGININE RICH SPLICING FACTOR"/>
    <property type="match status" value="1"/>
</dbReference>
<comment type="caution">
    <text evidence="4">The sequence shown here is derived from an EMBL/GenBank/DDBJ whole genome shotgun (WGS) entry which is preliminary data.</text>
</comment>
<dbReference type="GO" id="GO:0003723">
    <property type="term" value="F:RNA binding"/>
    <property type="evidence" value="ECO:0007669"/>
    <property type="project" value="UniProtKB-UniRule"/>
</dbReference>
<dbReference type="AlphaFoldDB" id="A0A9W7EZQ4"/>
<dbReference type="InterPro" id="IPR035979">
    <property type="entry name" value="RBD_domain_sf"/>
</dbReference>
<dbReference type="SUPFAM" id="SSF54928">
    <property type="entry name" value="RNA-binding domain, RBD"/>
    <property type="match status" value="1"/>
</dbReference>
<reference evidence="5" key="1">
    <citation type="journal article" date="2023" name="Commun. Biol.">
        <title>Genome analysis of Parmales, the sister group of diatoms, reveals the evolutionary specialization of diatoms from phago-mixotrophs to photoautotrophs.</title>
        <authorList>
            <person name="Ban H."/>
            <person name="Sato S."/>
            <person name="Yoshikawa S."/>
            <person name="Yamada K."/>
            <person name="Nakamura Y."/>
            <person name="Ichinomiya M."/>
            <person name="Sato N."/>
            <person name="Blanc-Mathieu R."/>
            <person name="Endo H."/>
            <person name="Kuwata A."/>
            <person name="Ogata H."/>
        </authorList>
    </citation>
    <scope>NUCLEOTIDE SEQUENCE [LARGE SCALE GENOMIC DNA]</scope>
    <source>
        <strain evidence="5">NIES 3701</strain>
    </source>
</reference>